<dbReference type="InterPro" id="IPR018580">
    <property type="entry name" value="Uncharacterised_YfhO"/>
</dbReference>
<feature type="transmembrane region" description="Helical" evidence="1">
    <location>
        <begin position="418"/>
        <end position="438"/>
    </location>
</feature>
<dbReference type="AlphaFoldDB" id="A0A1F4WJV7"/>
<feature type="transmembrane region" description="Helical" evidence="1">
    <location>
        <begin position="254"/>
        <end position="272"/>
    </location>
</feature>
<proteinExistence type="predicted"/>
<keyword evidence="1" id="KW-0472">Membrane</keyword>
<feature type="transmembrane region" description="Helical" evidence="1">
    <location>
        <begin position="158"/>
        <end position="176"/>
    </location>
</feature>
<dbReference type="EMBL" id="MEWA01000025">
    <property type="protein sequence ID" value="OGC69213.1"/>
    <property type="molecule type" value="Genomic_DNA"/>
</dbReference>
<feature type="transmembrane region" description="Helical" evidence="1">
    <location>
        <begin position="352"/>
        <end position="375"/>
    </location>
</feature>
<comment type="caution">
    <text evidence="2">The sequence shown here is derived from an EMBL/GenBank/DDBJ whole genome shotgun (WGS) entry which is preliminary data.</text>
</comment>
<feature type="transmembrane region" description="Helical" evidence="1">
    <location>
        <begin position="754"/>
        <end position="775"/>
    </location>
</feature>
<evidence type="ECO:0000256" key="1">
    <source>
        <dbReference type="SAM" id="Phobius"/>
    </source>
</evidence>
<feature type="transmembrane region" description="Helical" evidence="1">
    <location>
        <begin position="228"/>
        <end position="245"/>
    </location>
</feature>
<reference evidence="2 3" key="1">
    <citation type="journal article" date="2016" name="Nat. Commun.">
        <title>Thousands of microbial genomes shed light on interconnected biogeochemical processes in an aquifer system.</title>
        <authorList>
            <person name="Anantharaman K."/>
            <person name="Brown C.T."/>
            <person name="Hug L.A."/>
            <person name="Sharon I."/>
            <person name="Castelle C.J."/>
            <person name="Probst A.J."/>
            <person name="Thomas B.C."/>
            <person name="Singh A."/>
            <person name="Wilkins M.J."/>
            <person name="Karaoz U."/>
            <person name="Brodie E.L."/>
            <person name="Williams K.H."/>
            <person name="Hubbard S.S."/>
            <person name="Banfield J.F."/>
        </authorList>
    </citation>
    <scope>NUCLEOTIDE SEQUENCE [LARGE SCALE GENOMIC DNA]</scope>
</reference>
<dbReference type="Proteomes" id="UP000179113">
    <property type="component" value="Unassembled WGS sequence"/>
</dbReference>
<feature type="transmembrane region" description="Helical" evidence="1">
    <location>
        <begin position="323"/>
        <end position="345"/>
    </location>
</feature>
<sequence>MRGLKKKLLIFSKKHWPFGVIILFVAIFFWKVFALGWIPFPGDFVVGVYYPWLNYKWGFLVGVPVKNPIMADVPSFIFPMQMYAVELLKSGELPLWNPNILGGVPLLANFQSAPFSPTNLIYFVVSNRLTAWSIQIMMQHFLAAGFTYLLLRHWRITRLGSVVGGIIFAFGGYNMIWSQWNGHALAAAFISLMLLFVDKFLLRPTFLSGLGICLATMFMILSGYPQSVIYGLVAVGLLWTVRFQFDKRYLPKTIMVGLFIGLGFGLAGFQLLPGYELLKLSQWKQEGQPYEWAFLPWQKIITFVAPDYFGNHVTRNYWGPQDYTGSAGFVGVVATILVGFSVSLWKNSKEVLFLFLLLGFSLLLVFESPISFLLWKNDIFGMGSSSAARALVVTNLSMALLAGFGFDRLIGEKKVQVRVLLIPFLLLVGFGVAGVSNSVALRNLVFPAAVFLACGLLVPLARIKVLGQLVRVLVVFLLIIEIFRFGWKYTSFSPREFVFPETPALEFLKNQEKPFRVVGSRVIPVNLHMPYGFEYFEGYETMRPALSSKFLAVLNSNSFEASPAGRYGIIDNDTSRLLDMVNTKYYLTIKRDNNGEPNENGEIPDRFDDGRFQNVIDDGAVAVLKSESVLPRAFVVYDWEVIEEDQKLIGELLKEDFPIGTKVLLSESLDETVEKGVGEAKYLKYEAMKSVILVEMSEDGLLFVSDLYYPGWRVYVDGVEHEVYRANYAFRAVQVPKGEHVVKMEYKPESFINGLRMAVGSAIVLWLLFVGRGVWSRYTSLD</sequence>
<feature type="transmembrane region" description="Helical" evidence="1">
    <location>
        <begin position="182"/>
        <end position="198"/>
    </location>
</feature>
<dbReference type="Pfam" id="PF09586">
    <property type="entry name" value="YfhO"/>
    <property type="match status" value="1"/>
</dbReference>
<keyword evidence="1" id="KW-0812">Transmembrane</keyword>
<name>A0A1F4WJV7_UNCKA</name>
<evidence type="ECO:0008006" key="4">
    <source>
        <dbReference type="Google" id="ProtNLM"/>
    </source>
</evidence>
<evidence type="ECO:0000313" key="2">
    <source>
        <dbReference type="EMBL" id="OGC69213.1"/>
    </source>
</evidence>
<accession>A0A1F4WJV7</accession>
<gene>
    <name evidence="2" type="ORF">A2415_01125</name>
</gene>
<evidence type="ECO:0000313" key="3">
    <source>
        <dbReference type="Proteomes" id="UP000179113"/>
    </source>
</evidence>
<feature type="transmembrane region" description="Helical" evidence="1">
    <location>
        <begin position="444"/>
        <end position="462"/>
    </location>
</feature>
<feature type="transmembrane region" description="Helical" evidence="1">
    <location>
        <begin position="469"/>
        <end position="487"/>
    </location>
</feature>
<organism evidence="2 3">
    <name type="scientific">candidate division WWE3 bacterium RIFOXYC1_FULL_39_7</name>
    <dbReference type="NCBI Taxonomy" id="1802643"/>
    <lineage>
        <taxon>Bacteria</taxon>
        <taxon>Katanobacteria</taxon>
    </lineage>
</organism>
<feature type="transmembrane region" description="Helical" evidence="1">
    <location>
        <begin position="387"/>
        <end position="406"/>
    </location>
</feature>
<protein>
    <recommendedName>
        <fullName evidence="4">Membrane protein 6-pyruvoyl-tetrahydropterin synthase-related domain-containing protein</fullName>
    </recommendedName>
</protein>
<dbReference type="PANTHER" id="PTHR38454:SF1">
    <property type="entry name" value="INTEGRAL MEMBRANE PROTEIN"/>
    <property type="match status" value="1"/>
</dbReference>
<dbReference type="PANTHER" id="PTHR38454">
    <property type="entry name" value="INTEGRAL MEMBRANE PROTEIN-RELATED"/>
    <property type="match status" value="1"/>
</dbReference>
<keyword evidence="1" id="KW-1133">Transmembrane helix</keyword>
<feature type="transmembrane region" description="Helical" evidence="1">
    <location>
        <begin position="20"/>
        <end position="40"/>
    </location>
</feature>
<feature type="transmembrane region" description="Helical" evidence="1">
    <location>
        <begin position="129"/>
        <end position="151"/>
    </location>
</feature>